<name>A0ABN2CNY7_9ACTN</name>
<dbReference type="RefSeq" id="WP_344512123.1">
    <property type="nucleotide sequence ID" value="NZ_BAAAQD010000031.1"/>
</dbReference>
<sequence>MLSFDQAAGVEGSALRVGVPVGAASVARVVRWSGRLTVAVRAGCGAGMVGVVIEGWFWS</sequence>
<dbReference type="Proteomes" id="UP001501470">
    <property type="component" value="Unassembled WGS sequence"/>
</dbReference>
<comment type="caution">
    <text evidence="1">The sequence shown here is derived from an EMBL/GenBank/DDBJ whole genome shotgun (WGS) entry which is preliminary data.</text>
</comment>
<proteinExistence type="predicted"/>
<protein>
    <submittedName>
        <fullName evidence="1">Uncharacterized protein</fullName>
    </submittedName>
</protein>
<organism evidence="1 2">
    <name type="scientific">Dactylosporangium maewongense</name>
    <dbReference type="NCBI Taxonomy" id="634393"/>
    <lineage>
        <taxon>Bacteria</taxon>
        <taxon>Bacillati</taxon>
        <taxon>Actinomycetota</taxon>
        <taxon>Actinomycetes</taxon>
        <taxon>Micromonosporales</taxon>
        <taxon>Micromonosporaceae</taxon>
        <taxon>Dactylosporangium</taxon>
    </lineage>
</organism>
<reference evidence="1 2" key="1">
    <citation type="journal article" date="2019" name="Int. J. Syst. Evol. Microbiol.">
        <title>The Global Catalogue of Microorganisms (GCM) 10K type strain sequencing project: providing services to taxonomists for standard genome sequencing and annotation.</title>
        <authorList>
            <consortium name="The Broad Institute Genomics Platform"/>
            <consortium name="The Broad Institute Genome Sequencing Center for Infectious Disease"/>
            <person name="Wu L."/>
            <person name="Ma J."/>
        </authorList>
    </citation>
    <scope>NUCLEOTIDE SEQUENCE [LARGE SCALE GENOMIC DNA]</scope>
    <source>
        <strain evidence="1 2">JCM 15933</strain>
    </source>
</reference>
<gene>
    <name evidence="1" type="ORF">GCM10009827_099070</name>
</gene>
<evidence type="ECO:0000313" key="2">
    <source>
        <dbReference type="Proteomes" id="UP001501470"/>
    </source>
</evidence>
<evidence type="ECO:0000313" key="1">
    <source>
        <dbReference type="EMBL" id="GAA1561866.1"/>
    </source>
</evidence>
<dbReference type="EMBL" id="BAAAQD010000031">
    <property type="protein sequence ID" value="GAA1561866.1"/>
    <property type="molecule type" value="Genomic_DNA"/>
</dbReference>
<accession>A0ABN2CNY7</accession>
<keyword evidence="2" id="KW-1185">Reference proteome</keyword>